<keyword evidence="3" id="KW-1185">Reference proteome</keyword>
<dbReference type="Proteomes" id="UP000316688">
    <property type="component" value="Unassembled WGS sequence"/>
</dbReference>
<dbReference type="EMBL" id="VMKP01000001">
    <property type="protein sequence ID" value="TVO66616.1"/>
    <property type="molecule type" value="Genomic_DNA"/>
</dbReference>
<evidence type="ECO:0000313" key="3">
    <source>
        <dbReference type="Proteomes" id="UP000316688"/>
    </source>
</evidence>
<dbReference type="AlphaFoldDB" id="A0A557RNB5"/>
<gene>
    <name evidence="2" type="ORF">FPL11_02730</name>
</gene>
<protein>
    <submittedName>
        <fullName evidence="2">Plasmid stabilization protein</fullName>
    </submittedName>
</protein>
<name>A0A557RNB5_9GAMM</name>
<sequence length="82" mass="9326">MAAMTIRHLDEALKRRLRIQAAVHGRSMEDEARDILRVALTSEDAETGSLYEAIRRRIEPLGGVELDVPQRESMREPPDLSE</sequence>
<organism evidence="2 3">
    <name type="scientific">Spiribacter aquaticus</name>
    <dbReference type="NCBI Taxonomy" id="1935996"/>
    <lineage>
        <taxon>Bacteria</taxon>
        <taxon>Pseudomonadati</taxon>
        <taxon>Pseudomonadota</taxon>
        <taxon>Gammaproteobacteria</taxon>
        <taxon>Chromatiales</taxon>
        <taxon>Ectothiorhodospiraceae</taxon>
        <taxon>Spiribacter</taxon>
    </lineage>
</organism>
<evidence type="ECO:0000313" key="2">
    <source>
        <dbReference type="EMBL" id="TVO66616.1"/>
    </source>
</evidence>
<reference evidence="2 3" key="1">
    <citation type="submission" date="2019-07" db="EMBL/GenBank/DDBJ databases">
        <title>Reclasification of Spiribacter aquaticus.</title>
        <authorList>
            <person name="Leon M.J."/>
            <person name="Sanchez-Porro C."/>
            <person name="Ventosa A."/>
        </authorList>
    </citation>
    <scope>NUCLEOTIDE SEQUENCE [LARGE SCALE GENOMIC DNA]</scope>
    <source>
        <strain evidence="2 3">SP30</strain>
    </source>
</reference>
<dbReference type="SUPFAM" id="SSF47598">
    <property type="entry name" value="Ribbon-helix-helix"/>
    <property type="match status" value="1"/>
</dbReference>
<dbReference type="InterPro" id="IPR010985">
    <property type="entry name" value="Ribbon_hlx_hlx"/>
</dbReference>
<dbReference type="Pfam" id="PF22513">
    <property type="entry name" value="FitA-like_RHH"/>
    <property type="match status" value="1"/>
</dbReference>
<comment type="caution">
    <text evidence="2">The sequence shown here is derived from an EMBL/GenBank/DDBJ whole genome shotgun (WGS) entry which is preliminary data.</text>
</comment>
<dbReference type="RefSeq" id="WP_144347117.1">
    <property type="nucleotide sequence ID" value="NZ_VMKP01000001.1"/>
</dbReference>
<dbReference type="Gene3D" id="1.10.1220.10">
    <property type="entry name" value="Met repressor-like"/>
    <property type="match status" value="1"/>
</dbReference>
<dbReference type="InterPro" id="IPR053853">
    <property type="entry name" value="FitA-like_RHH"/>
</dbReference>
<accession>A0A557RNB5</accession>
<evidence type="ECO:0000259" key="1">
    <source>
        <dbReference type="Pfam" id="PF22513"/>
    </source>
</evidence>
<feature type="domain" description="Antitoxin FitA-like ribbon-helix-helix" evidence="1">
    <location>
        <begin position="2"/>
        <end position="39"/>
    </location>
</feature>
<dbReference type="InterPro" id="IPR013321">
    <property type="entry name" value="Arc_rbn_hlx_hlx"/>
</dbReference>
<dbReference type="GO" id="GO:0006355">
    <property type="term" value="P:regulation of DNA-templated transcription"/>
    <property type="evidence" value="ECO:0007669"/>
    <property type="project" value="InterPro"/>
</dbReference>
<proteinExistence type="predicted"/>